<dbReference type="VEuPathDB" id="CryptoDB:Vbra_1404"/>
<protein>
    <submittedName>
        <fullName evidence="1">Uncharacterized protein</fullName>
    </submittedName>
</protein>
<reference evidence="1 2" key="1">
    <citation type="submission" date="2014-11" db="EMBL/GenBank/DDBJ databases">
        <authorList>
            <person name="Zhu J."/>
            <person name="Qi W."/>
            <person name="Song R."/>
        </authorList>
    </citation>
    <scope>NUCLEOTIDE SEQUENCE [LARGE SCALE GENOMIC DNA]</scope>
</reference>
<sequence length="82" mass="9040">MLRSDRTLKSVTTDEVLHFCSAPDDESDMRLTSDIDVAEVVTTTYPLIPVDMSSTERQLHINRPLNSASSCDCLLGAANGRR</sequence>
<organism evidence="1 2">
    <name type="scientific">Vitrella brassicaformis (strain CCMP3155)</name>
    <dbReference type="NCBI Taxonomy" id="1169540"/>
    <lineage>
        <taxon>Eukaryota</taxon>
        <taxon>Sar</taxon>
        <taxon>Alveolata</taxon>
        <taxon>Colpodellida</taxon>
        <taxon>Vitrellaceae</taxon>
        <taxon>Vitrella</taxon>
    </lineage>
</organism>
<gene>
    <name evidence="1" type="ORF">Vbra_1404</name>
</gene>
<dbReference type="Proteomes" id="UP000041254">
    <property type="component" value="Unassembled WGS sequence"/>
</dbReference>
<proteinExistence type="predicted"/>
<accession>A0A0G4GA56</accession>
<evidence type="ECO:0000313" key="2">
    <source>
        <dbReference type="Proteomes" id="UP000041254"/>
    </source>
</evidence>
<evidence type="ECO:0000313" key="1">
    <source>
        <dbReference type="EMBL" id="CEM25447.1"/>
    </source>
</evidence>
<keyword evidence="2" id="KW-1185">Reference proteome</keyword>
<dbReference type="EMBL" id="CDMY01000602">
    <property type="protein sequence ID" value="CEM25447.1"/>
    <property type="molecule type" value="Genomic_DNA"/>
</dbReference>
<name>A0A0G4GA56_VITBC</name>
<dbReference type="InParanoid" id="A0A0G4GA56"/>
<dbReference type="AlphaFoldDB" id="A0A0G4GA56"/>